<dbReference type="AlphaFoldDB" id="A0A0T5XA61"/>
<feature type="domain" description="Flavodoxin-like" evidence="2">
    <location>
        <begin position="259"/>
        <end position="399"/>
    </location>
</feature>
<sequence length="407" mass="46002">MKGGFSMNDAIEVTKGIYWVGVNDKETDLFEALWPLPRGVTYNSYLVIGEKIALIDTVKAFYLTDLVSKIRRLLGEDRSIDYLVVNHMEPDHSGSIKILKKLYPDLKIICNAQTVKMLENFYAVTEGVIQIKDGEELDLGGHVLKFFLTPMVHWPETMMTYDKTAKTLFSCDAFGGFGCLEGGIFDDEVDMSYYEGEILRYFSNIVGRYSDQVQAAISKLSGTDIRVVAPSHGPIHRSKPEHIISLYDRWSRHETECGAVVVYGSMYGNTAKLAQASARAMAKEGIEHIVVHDASRDHVSFIIRDIWRYKGLILASCTYNTMPFPPIEDLMAHLENKKMRNRLLGIMGNYTWSPGILKKLEDFAKNSGKWELLDPEIVIQSSPKDEDYVRAEELGKAMARRLKECAG</sequence>
<dbReference type="PROSITE" id="PS50902">
    <property type="entry name" value="FLAVODOXIN_LIKE"/>
    <property type="match status" value="1"/>
</dbReference>
<dbReference type="Pfam" id="PF19583">
    <property type="entry name" value="ODP"/>
    <property type="match status" value="1"/>
</dbReference>
<dbReference type="PIRSF" id="PIRSF005243">
    <property type="entry name" value="ROO"/>
    <property type="match status" value="1"/>
</dbReference>
<dbReference type="Proteomes" id="UP000005273">
    <property type="component" value="Unassembled WGS sequence"/>
</dbReference>
<dbReference type="CDD" id="cd07709">
    <property type="entry name" value="flavodiiron_proteins_MBL-fold"/>
    <property type="match status" value="1"/>
</dbReference>
<comment type="similarity">
    <text evidence="1">In the N-terminal section; belongs to the zinc metallo-hydrolase group 3 family.</text>
</comment>
<dbReference type="InterPro" id="IPR045761">
    <property type="entry name" value="ODP_dom"/>
</dbReference>
<dbReference type="InterPro" id="IPR001279">
    <property type="entry name" value="Metallo-B-lactamas"/>
</dbReference>
<dbReference type="GO" id="GO:0009055">
    <property type="term" value="F:electron transfer activity"/>
    <property type="evidence" value="ECO:0007669"/>
    <property type="project" value="InterPro"/>
</dbReference>
<name>A0A0T5XA61_9BACT</name>
<dbReference type="SUPFAM" id="SSF52218">
    <property type="entry name" value="Flavoproteins"/>
    <property type="match status" value="1"/>
</dbReference>
<dbReference type="InterPro" id="IPR036866">
    <property type="entry name" value="RibonucZ/Hydroxyglut_hydro"/>
</dbReference>
<dbReference type="InterPro" id="IPR008254">
    <property type="entry name" value="Flavodoxin/NO_synth"/>
</dbReference>
<evidence type="ECO:0000256" key="1">
    <source>
        <dbReference type="ARBA" id="ARBA00007121"/>
    </source>
</evidence>
<comment type="caution">
    <text evidence="3">The sequence shown here is derived from an EMBL/GenBank/DDBJ whole genome shotgun (WGS) entry which is preliminary data.</text>
</comment>
<dbReference type="STRING" id="592015.HMPREF1705_04518"/>
<dbReference type="PANTHER" id="PTHR43717">
    <property type="entry name" value="ANAEROBIC NITRIC OXIDE REDUCTASE FLAVORUBREDOXIN"/>
    <property type="match status" value="1"/>
</dbReference>
<accession>A0A0T5XA61</accession>
<dbReference type="Pfam" id="PF00258">
    <property type="entry name" value="Flavodoxin_1"/>
    <property type="match status" value="1"/>
</dbReference>
<dbReference type="Gene3D" id="3.40.50.360">
    <property type="match status" value="1"/>
</dbReference>
<dbReference type="GO" id="GO:0010181">
    <property type="term" value="F:FMN binding"/>
    <property type="evidence" value="ECO:0007669"/>
    <property type="project" value="InterPro"/>
</dbReference>
<dbReference type="GO" id="GO:0016491">
    <property type="term" value="F:oxidoreductase activity"/>
    <property type="evidence" value="ECO:0007669"/>
    <property type="project" value="InterPro"/>
</dbReference>
<dbReference type="SUPFAM" id="SSF56281">
    <property type="entry name" value="Metallo-hydrolase/oxidoreductase"/>
    <property type="match status" value="1"/>
</dbReference>
<evidence type="ECO:0000313" key="4">
    <source>
        <dbReference type="Proteomes" id="UP000005273"/>
    </source>
</evidence>
<dbReference type="EMBL" id="ACJX03000001">
    <property type="protein sequence ID" value="KRT35251.1"/>
    <property type="molecule type" value="Genomic_DNA"/>
</dbReference>
<evidence type="ECO:0000313" key="3">
    <source>
        <dbReference type="EMBL" id="KRT35251.1"/>
    </source>
</evidence>
<gene>
    <name evidence="3" type="ORF">HMPREF1705_04518</name>
</gene>
<proteinExistence type="inferred from homology"/>
<dbReference type="eggNOG" id="COG0426">
    <property type="taxonomic scope" value="Bacteria"/>
</dbReference>
<keyword evidence="4" id="KW-1185">Reference proteome</keyword>
<dbReference type="PANTHER" id="PTHR43717:SF1">
    <property type="entry name" value="ANAEROBIC NITRIC OXIDE REDUCTASE FLAVORUBREDOXIN"/>
    <property type="match status" value="1"/>
</dbReference>
<dbReference type="SMART" id="SM00849">
    <property type="entry name" value="Lactamase_B"/>
    <property type="match status" value="1"/>
</dbReference>
<organism evidence="3 4">
    <name type="scientific">Acetomicrobium hydrogeniformans ATCC BAA-1850</name>
    <dbReference type="NCBI Taxonomy" id="592015"/>
    <lineage>
        <taxon>Bacteria</taxon>
        <taxon>Thermotogati</taxon>
        <taxon>Synergistota</taxon>
        <taxon>Synergistia</taxon>
        <taxon>Synergistales</taxon>
        <taxon>Acetomicrobiaceae</taxon>
        <taxon>Acetomicrobium</taxon>
    </lineage>
</organism>
<evidence type="ECO:0000259" key="2">
    <source>
        <dbReference type="PROSITE" id="PS50902"/>
    </source>
</evidence>
<dbReference type="InterPro" id="IPR029039">
    <property type="entry name" value="Flavoprotein-like_sf"/>
</dbReference>
<dbReference type="InterPro" id="IPR016440">
    <property type="entry name" value="Rubredoxin-O_OxRdtase"/>
</dbReference>
<reference evidence="4" key="1">
    <citation type="submission" date="2012-09" db="EMBL/GenBank/DDBJ databases">
        <authorList>
            <person name="Weinstock G."/>
            <person name="Sodergren E."/>
            <person name="Clifton S."/>
            <person name="Fulton L."/>
            <person name="Fulton B."/>
            <person name="Courtney L."/>
            <person name="Fronick C."/>
            <person name="Harrison M."/>
            <person name="Strong C."/>
            <person name="Farmer C."/>
            <person name="Delehaunty K."/>
            <person name="Markovic C."/>
            <person name="Hall O."/>
            <person name="Minx P."/>
            <person name="Tomlinson C."/>
            <person name="Mitreva M."/>
            <person name="Nelson J."/>
            <person name="Hou S."/>
            <person name="Wollam A."/>
            <person name="Pepin K.H."/>
            <person name="Johnson M."/>
            <person name="Bhonagiri V."/>
            <person name="Nash W.E."/>
            <person name="Suruliraj S."/>
            <person name="Warren W."/>
            <person name="Chinwalla A."/>
            <person name="Mardis E.R."/>
            <person name="Wilson R.K."/>
        </authorList>
    </citation>
    <scope>NUCLEOTIDE SEQUENCE [LARGE SCALE GENOMIC DNA]</scope>
    <source>
        <strain evidence="4">OS1</strain>
    </source>
</reference>
<dbReference type="Gene3D" id="3.60.15.10">
    <property type="entry name" value="Ribonuclease Z/Hydroxyacylglutathione hydrolase-like"/>
    <property type="match status" value="1"/>
</dbReference>
<dbReference type="GO" id="GO:0046872">
    <property type="term" value="F:metal ion binding"/>
    <property type="evidence" value="ECO:0007669"/>
    <property type="project" value="InterPro"/>
</dbReference>
<protein>
    <submittedName>
        <fullName evidence="3">Metallo-beta-lactamase domain protein</fullName>
    </submittedName>
</protein>